<keyword evidence="1" id="KW-0812">Transmembrane</keyword>
<feature type="transmembrane region" description="Helical" evidence="1">
    <location>
        <begin position="302"/>
        <end position="325"/>
    </location>
</feature>
<dbReference type="AlphaFoldDB" id="A0A0V0QNS8"/>
<dbReference type="InParanoid" id="A0A0V0QNS8"/>
<feature type="transmembrane region" description="Helical" evidence="1">
    <location>
        <begin position="337"/>
        <end position="357"/>
    </location>
</feature>
<organism evidence="2 3">
    <name type="scientific">Pseudocohnilembus persalinus</name>
    <name type="common">Ciliate</name>
    <dbReference type="NCBI Taxonomy" id="266149"/>
    <lineage>
        <taxon>Eukaryota</taxon>
        <taxon>Sar</taxon>
        <taxon>Alveolata</taxon>
        <taxon>Ciliophora</taxon>
        <taxon>Intramacronucleata</taxon>
        <taxon>Oligohymenophorea</taxon>
        <taxon>Scuticociliatia</taxon>
        <taxon>Philasterida</taxon>
        <taxon>Pseudocohnilembidae</taxon>
        <taxon>Pseudocohnilembus</taxon>
    </lineage>
</organism>
<feature type="transmembrane region" description="Helical" evidence="1">
    <location>
        <begin position="38"/>
        <end position="55"/>
    </location>
</feature>
<dbReference type="OMA" id="FMICITI"/>
<keyword evidence="1" id="KW-0472">Membrane</keyword>
<feature type="transmembrane region" description="Helical" evidence="1">
    <location>
        <begin position="176"/>
        <end position="194"/>
    </location>
</feature>
<protein>
    <recommendedName>
        <fullName evidence="4">Transmembrane protein</fullName>
    </recommendedName>
</protein>
<evidence type="ECO:0000256" key="1">
    <source>
        <dbReference type="SAM" id="Phobius"/>
    </source>
</evidence>
<proteinExistence type="predicted"/>
<feature type="transmembrane region" description="Helical" evidence="1">
    <location>
        <begin position="146"/>
        <end position="164"/>
    </location>
</feature>
<comment type="caution">
    <text evidence="2">The sequence shown here is derived from an EMBL/GenBank/DDBJ whole genome shotgun (WGS) entry which is preliminary data.</text>
</comment>
<feature type="transmembrane region" description="Helical" evidence="1">
    <location>
        <begin position="67"/>
        <end position="90"/>
    </location>
</feature>
<evidence type="ECO:0008006" key="4">
    <source>
        <dbReference type="Google" id="ProtNLM"/>
    </source>
</evidence>
<evidence type="ECO:0000313" key="2">
    <source>
        <dbReference type="EMBL" id="KRX04019.1"/>
    </source>
</evidence>
<feature type="transmembrane region" description="Helical" evidence="1">
    <location>
        <begin position="6"/>
        <end position="26"/>
    </location>
</feature>
<evidence type="ECO:0000313" key="3">
    <source>
        <dbReference type="Proteomes" id="UP000054937"/>
    </source>
</evidence>
<feature type="transmembrane region" description="Helical" evidence="1">
    <location>
        <begin position="263"/>
        <end position="290"/>
    </location>
</feature>
<sequence>MLLFLLIFFLNFFFLLITCVFILCINSQLTIVQFLSKFSIIIFQSNLSFINFYQFQNICPIFRIHQLEFILFAHGLIDFLFQFLQFLNIFSMINSFNFFYKIISQLIFSNLISITTLFSSFLQYFFTQYFHRLPKSSETNLLLTNISFLNLTFAYNFLKILILYRFQKFIGLSHQIFKPFFMSNFSSVHIINFYQSIQWSFLSKIHSHQGSNFNQFFVKFSFLFNPLLKLLVIFFFLSSLFFFLQFFSLLFSIYSLLFNVLNLFLNLLIFTQIIILRLLLLIIFIIIIPFSFPNKFFSQISISKGIFFVCISQFLFNYFVCNFIISRQIISLSSLFIQFDSIIFIFFIFFISASFPFSASRPRSFTFFIFFTF</sequence>
<reference evidence="2 3" key="1">
    <citation type="journal article" date="2015" name="Sci. Rep.">
        <title>Genome of the facultative scuticociliatosis pathogen Pseudocohnilembus persalinus provides insight into its virulence through horizontal gene transfer.</title>
        <authorList>
            <person name="Xiong J."/>
            <person name="Wang G."/>
            <person name="Cheng J."/>
            <person name="Tian M."/>
            <person name="Pan X."/>
            <person name="Warren A."/>
            <person name="Jiang C."/>
            <person name="Yuan D."/>
            <person name="Miao W."/>
        </authorList>
    </citation>
    <scope>NUCLEOTIDE SEQUENCE [LARGE SCALE GENOMIC DNA]</scope>
    <source>
        <strain evidence="2">36N120E</strain>
    </source>
</reference>
<dbReference type="EMBL" id="LDAU01000122">
    <property type="protein sequence ID" value="KRX04019.1"/>
    <property type="molecule type" value="Genomic_DNA"/>
</dbReference>
<gene>
    <name evidence="2" type="ORF">PPERSA_12466</name>
</gene>
<dbReference type="Proteomes" id="UP000054937">
    <property type="component" value="Unassembled WGS sequence"/>
</dbReference>
<keyword evidence="1" id="KW-1133">Transmembrane helix</keyword>
<keyword evidence="3" id="KW-1185">Reference proteome</keyword>
<feature type="transmembrane region" description="Helical" evidence="1">
    <location>
        <begin position="230"/>
        <end position="251"/>
    </location>
</feature>
<feature type="transmembrane region" description="Helical" evidence="1">
    <location>
        <begin position="102"/>
        <end position="126"/>
    </location>
</feature>
<accession>A0A0V0QNS8</accession>
<name>A0A0V0QNS8_PSEPJ</name>